<proteinExistence type="predicted"/>
<dbReference type="AlphaFoldDB" id="A0AAC9FML3"/>
<dbReference type="Proteomes" id="UP000076809">
    <property type="component" value="Chromosome"/>
</dbReference>
<sequence length="135" mass="15483">MLAPKIQTYINRLTEKSPEITAIWLIGSRANGNAKHDSDWDLLVFGNADTYKNVENDDSLHLDEVDLLIVIDDEFSKPYGNPKTGSLKKWEWNVNSESEATYKGVKWIPDLEAEMDSMPNMGQFFEQKIKAVRVY</sequence>
<organism evidence="2 3">
    <name type="scientific">Aeromonas veronii</name>
    <dbReference type="NCBI Taxonomy" id="654"/>
    <lineage>
        <taxon>Bacteria</taxon>
        <taxon>Pseudomonadati</taxon>
        <taxon>Pseudomonadota</taxon>
        <taxon>Gammaproteobacteria</taxon>
        <taxon>Aeromonadales</taxon>
        <taxon>Aeromonadaceae</taxon>
        <taxon>Aeromonas</taxon>
    </lineage>
</organism>
<reference evidence="2 3" key="1">
    <citation type="journal article" date="2016" name="J. Clin. Microbiol.">
        <title>Detection and Whole-Genome Sequencing of Carbapenemase-Producing Aeromonas hydrophila Isolates from Routine Perirectal Surveillance Culture.</title>
        <authorList>
            <person name="Hughes H.Y."/>
            <person name="Conlan S.P."/>
            <person name="Lau A.F."/>
            <person name="Dekker J.P."/>
            <person name="Michelin A.V."/>
            <person name="Youn J.H."/>
            <person name="Henderson D.K."/>
            <person name="Frank K.M."/>
            <person name="Segre J.A."/>
            <person name="Palmore T.N."/>
        </authorList>
    </citation>
    <scope>NUCLEOTIDE SEQUENCE [LARGE SCALE GENOMIC DNA]</scope>
    <source>
        <strain evidence="2 3">AVNIH1</strain>
    </source>
</reference>
<evidence type="ECO:0000259" key="1">
    <source>
        <dbReference type="Pfam" id="PF18765"/>
    </source>
</evidence>
<accession>A0AAC9FML3</accession>
<dbReference type="Pfam" id="PF18765">
    <property type="entry name" value="Polbeta"/>
    <property type="match status" value="1"/>
</dbReference>
<dbReference type="CDD" id="cd05403">
    <property type="entry name" value="NT_KNTase_like"/>
    <property type="match status" value="1"/>
</dbReference>
<evidence type="ECO:0000313" key="2">
    <source>
        <dbReference type="EMBL" id="ANB53854.1"/>
    </source>
</evidence>
<name>A0AAC9FML3_AERVE</name>
<dbReference type="EMBL" id="CP014774">
    <property type="protein sequence ID" value="ANB53854.1"/>
    <property type="molecule type" value="Genomic_DNA"/>
</dbReference>
<gene>
    <name evidence="2" type="ORF">WM43_14895</name>
</gene>
<dbReference type="Gene3D" id="3.30.460.10">
    <property type="entry name" value="Beta Polymerase, domain 2"/>
    <property type="match status" value="1"/>
</dbReference>
<dbReference type="InterPro" id="IPR043519">
    <property type="entry name" value="NT_sf"/>
</dbReference>
<protein>
    <recommendedName>
        <fullName evidence="1">Polymerase beta nucleotidyltransferase domain-containing protein</fullName>
    </recommendedName>
</protein>
<dbReference type="SUPFAM" id="SSF81301">
    <property type="entry name" value="Nucleotidyltransferase"/>
    <property type="match status" value="1"/>
</dbReference>
<dbReference type="RefSeq" id="WP_064339296.1">
    <property type="nucleotide sequence ID" value="NZ_CAWNYM010000006.1"/>
</dbReference>
<evidence type="ECO:0000313" key="3">
    <source>
        <dbReference type="Proteomes" id="UP000076809"/>
    </source>
</evidence>
<feature type="domain" description="Polymerase beta nucleotidyltransferase" evidence="1">
    <location>
        <begin position="10"/>
        <end position="55"/>
    </location>
</feature>
<dbReference type="InterPro" id="IPR041633">
    <property type="entry name" value="Polbeta"/>
</dbReference>